<dbReference type="GO" id="GO:0005886">
    <property type="term" value="C:plasma membrane"/>
    <property type="evidence" value="ECO:0007669"/>
    <property type="project" value="UniProtKB-SubCell"/>
</dbReference>
<keyword evidence="4 5" id="KW-0472">Membrane</keyword>
<dbReference type="Pfam" id="PF11023">
    <property type="entry name" value="DUF2614"/>
    <property type="match status" value="1"/>
</dbReference>
<protein>
    <submittedName>
        <fullName evidence="6">Uncharacterized protein</fullName>
    </submittedName>
</protein>
<keyword evidence="2 5" id="KW-0812">Transmembrane</keyword>
<dbReference type="InterPro" id="IPR020912">
    <property type="entry name" value="UPF0295"/>
</dbReference>
<evidence type="ECO:0000256" key="4">
    <source>
        <dbReference type="ARBA" id="ARBA00023136"/>
    </source>
</evidence>
<gene>
    <name evidence="6" type="ORF">AWM68_15910</name>
</gene>
<feature type="transmembrane region" description="Helical" evidence="5">
    <location>
        <begin position="36"/>
        <end position="60"/>
    </location>
</feature>
<name>A0A163PBY5_9BACL</name>
<evidence type="ECO:0000313" key="6">
    <source>
        <dbReference type="EMBL" id="KZE63310.1"/>
    </source>
</evidence>
<dbReference type="OrthoDB" id="1653848at2"/>
<sequence length="121" mass="13646">MIKYTSKINKIRTFALSLVFIGIIIMYAGLFFKTSFVVMSIFMVVGFIATIASAGVYFWIGMISTQAVQVVCPNCGKVTKVLGRVDACMSCNQPLTMDKSLEGEEFDEKYNSKRQMRKENR</sequence>
<proteinExistence type="inferred from homology"/>
<dbReference type="RefSeq" id="WP_066246059.1">
    <property type="nucleotide sequence ID" value="NZ_LRFC01000040.1"/>
</dbReference>
<keyword evidence="3 5" id="KW-1133">Transmembrane helix</keyword>
<evidence type="ECO:0000256" key="3">
    <source>
        <dbReference type="ARBA" id="ARBA00022989"/>
    </source>
</evidence>
<organism evidence="6 7">
    <name type="scientific">Fictibacillus phosphorivorans</name>
    <dbReference type="NCBI Taxonomy" id="1221500"/>
    <lineage>
        <taxon>Bacteria</taxon>
        <taxon>Bacillati</taxon>
        <taxon>Bacillota</taxon>
        <taxon>Bacilli</taxon>
        <taxon>Bacillales</taxon>
        <taxon>Fictibacillaceae</taxon>
        <taxon>Fictibacillus</taxon>
    </lineage>
</organism>
<comment type="caution">
    <text evidence="6">The sequence shown here is derived from an EMBL/GenBank/DDBJ whole genome shotgun (WGS) entry which is preliminary data.</text>
</comment>
<evidence type="ECO:0000313" key="7">
    <source>
        <dbReference type="Proteomes" id="UP000076567"/>
    </source>
</evidence>
<accession>A0A163PBY5</accession>
<reference evidence="7" key="1">
    <citation type="submission" date="2016-01" db="EMBL/GenBank/DDBJ databases">
        <title>Draft genome of Chromobacterium sp. F49.</title>
        <authorList>
            <person name="Hong K.W."/>
        </authorList>
    </citation>
    <scope>NUCLEOTIDE SEQUENCE [LARGE SCALE GENOMIC DNA]</scope>
    <source>
        <strain evidence="7">P7IIIA</strain>
    </source>
</reference>
<dbReference type="AlphaFoldDB" id="A0A163PBY5"/>
<evidence type="ECO:0000256" key="5">
    <source>
        <dbReference type="SAM" id="Phobius"/>
    </source>
</evidence>
<keyword evidence="1" id="KW-1003">Cell membrane</keyword>
<evidence type="ECO:0000256" key="1">
    <source>
        <dbReference type="ARBA" id="ARBA00022475"/>
    </source>
</evidence>
<dbReference type="HAMAP" id="MF_01502">
    <property type="entry name" value="UPF0295"/>
    <property type="match status" value="1"/>
</dbReference>
<dbReference type="EMBL" id="LRFC01000040">
    <property type="protein sequence ID" value="KZE63310.1"/>
    <property type="molecule type" value="Genomic_DNA"/>
</dbReference>
<feature type="transmembrane region" description="Helical" evidence="5">
    <location>
        <begin position="12"/>
        <end position="30"/>
    </location>
</feature>
<dbReference type="Proteomes" id="UP000076567">
    <property type="component" value="Unassembled WGS sequence"/>
</dbReference>
<dbReference type="NCBIfam" id="NF002796">
    <property type="entry name" value="PRK02935.1"/>
    <property type="match status" value="1"/>
</dbReference>
<evidence type="ECO:0000256" key="2">
    <source>
        <dbReference type="ARBA" id="ARBA00022692"/>
    </source>
</evidence>
<keyword evidence="7" id="KW-1185">Reference proteome</keyword>